<sequence>MKTLTIFYDPRCGLCAKFRIWLEAQPKQVAVEFLGYDTPEAARRFPGLREIGADREVVVLADDGSWWQGSAAWLTCLWTTVRYRHWAFHLADPVFQPFVKKAVHLLSENRLTLSRLLKLRTDADVAAAFPTSPDPACADGTCKL</sequence>
<dbReference type="Pfam" id="PF04134">
    <property type="entry name" value="DCC1-like"/>
    <property type="match status" value="1"/>
</dbReference>
<dbReference type="RefSeq" id="WP_200350958.1">
    <property type="nucleotide sequence ID" value="NZ_BAABHZ010000006.1"/>
</dbReference>
<comment type="caution">
    <text evidence="1">The sequence shown here is derived from an EMBL/GenBank/DDBJ whole genome shotgun (WGS) entry which is preliminary data.</text>
</comment>
<dbReference type="AlphaFoldDB" id="A0A934R347"/>
<reference evidence="1" key="1">
    <citation type="submission" date="2021-01" db="EMBL/GenBank/DDBJ databases">
        <title>Modified the classification status of verrucomicrobia.</title>
        <authorList>
            <person name="Feng X."/>
        </authorList>
    </citation>
    <scope>NUCLEOTIDE SEQUENCE</scope>
    <source>
        <strain evidence="1">JCM 18052</strain>
    </source>
</reference>
<dbReference type="EMBL" id="JAENIK010000011">
    <property type="protein sequence ID" value="MBK1815999.1"/>
    <property type="molecule type" value="Genomic_DNA"/>
</dbReference>
<evidence type="ECO:0000313" key="1">
    <source>
        <dbReference type="EMBL" id="MBK1815999.1"/>
    </source>
</evidence>
<evidence type="ECO:0000313" key="2">
    <source>
        <dbReference type="Proteomes" id="UP000600139"/>
    </source>
</evidence>
<dbReference type="Proteomes" id="UP000600139">
    <property type="component" value="Unassembled WGS sequence"/>
</dbReference>
<proteinExistence type="predicted"/>
<dbReference type="InterPro" id="IPR007263">
    <property type="entry name" value="DCC1-like"/>
</dbReference>
<gene>
    <name evidence="1" type="ORF">JIN84_10270</name>
</gene>
<organism evidence="1 2">
    <name type="scientific">Luteolibacter yonseiensis</name>
    <dbReference type="NCBI Taxonomy" id="1144680"/>
    <lineage>
        <taxon>Bacteria</taxon>
        <taxon>Pseudomonadati</taxon>
        <taxon>Verrucomicrobiota</taxon>
        <taxon>Verrucomicrobiia</taxon>
        <taxon>Verrucomicrobiales</taxon>
        <taxon>Verrucomicrobiaceae</taxon>
        <taxon>Luteolibacter</taxon>
    </lineage>
</organism>
<accession>A0A934R347</accession>
<keyword evidence="2" id="KW-1185">Reference proteome</keyword>
<protein>
    <submittedName>
        <fullName evidence="1">DUF393 domain-containing protein</fullName>
    </submittedName>
</protein>
<name>A0A934R347_9BACT</name>
<dbReference type="GO" id="GO:0015035">
    <property type="term" value="F:protein-disulfide reductase activity"/>
    <property type="evidence" value="ECO:0007669"/>
    <property type="project" value="InterPro"/>
</dbReference>